<dbReference type="HOGENOM" id="CLU_2279535_0_0_1"/>
<dbReference type="Proteomes" id="UP000006174">
    <property type="component" value="Unassembled WGS sequence"/>
</dbReference>
<evidence type="ECO:0000313" key="2">
    <source>
        <dbReference type="EMBL" id="CCF48143.1"/>
    </source>
</evidence>
<gene>
    <name evidence="2" type="ORF">UHOR_00907</name>
</gene>
<name>I2FMK0_USTHO</name>
<evidence type="ECO:0000256" key="1">
    <source>
        <dbReference type="SAM" id="MobiDB-lite"/>
    </source>
</evidence>
<protein>
    <submittedName>
        <fullName evidence="2">Uncharacterized protein</fullName>
    </submittedName>
</protein>
<dbReference type="EMBL" id="CAGI01000098">
    <property type="protein sequence ID" value="CCF48143.1"/>
    <property type="molecule type" value="Genomic_DNA"/>
</dbReference>
<evidence type="ECO:0000313" key="3">
    <source>
        <dbReference type="Proteomes" id="UP000006174"/>
    </source>
</evidence>
<reference evidence="2 3" key="1">
    <citation type="journal article" date="2012" name="Plant Cell">
        <title>Genome comparison of barley and maize smut fungi reveals targeted loss of RNA silencing components and species-specific presence of transposable elements.</title>
        <authorList>
            <person name="Laurie J.D."/>
            <person name="Ali S."/>
            <person name="Linning R."/>
            <person name="Mannhaupt G."/>
            <person name="Wong P."/>
            <person name="Gueldener U."/>
            <person name="Muensterkoetter M."/>
            <person name="Moore R."/>
            <person name="Kahmann R."/>
            <person name="Bakkeren G."/>
            <person name="Schirawski J."/>
        </authorList>
    </citation>
    <scope>NUCLEOTIDE SEQUENCE [LARGE SCALE GENOMIC DNA]</scope>
    <source>
        <strain evidence="3">Uh4875-4</strain>
    </source>
</reference>
<organism evidence="2 3">
    <name type="scientific">Ustilago hordei</name>
    <name type="common">Barley covered smut fungus</name>
    <dbReference type="NCBI Taxonomy" id="120017"/>
    <lineage>
        <taxon>Eukaryota</taxon>
        <taxon>Fungi</taxon>
        <taxon>Dikarya</taxon>
        <taxon>Basidiomycota</taxon>
        <taxon>Ustilaginomycotina</taxon>
        <taxon>Ustilaginomycetes</taxon>
        <taxon>Ustilaginales</taxon>
        <taxon>Ustilaginaceae</taxon>
        <taxon>Ustilago</taxon>
    </lineage>
</organism>
<proteinExistence type="predicted"/>
<feature type="region of interest" description="Disordered" evidence="1">
    <location>
        <begin position="81"/>
        <end position="102"/>
    </location>
</feature>
<sequence length="102" mass="11936">MKTPPAMMTEEDFKDLGYNEENIFDKAHEEPLQEYIDMETGLEERSSKGMVEMMEPEPIAETQIDSKFLGLMAMQLEQKRNLDPTIHEARSGEDRKHWEEAM</sequence>
<accession>I2FMK0</accession>
<dbReference type="AlphaFoldDB" id="I2FMK0"/>
<keyword evidence="3" id="KW-1185">Reference proteome</keyword>
<comment type="caution">
    <text evidence="2">The sequence shown here is derived from an EMBL/GenBank/DDBJ whole genome shotgun (WGS) entry which is preliminary data.</text>
</comment>